<name>A0A6C0E4A8_9ZZZZ</name>
<protein>
    <submittedName>
        <fullName evidence="2">Uncharacterized protein</fullName>
    </submittedName>
</protein>
<feature type="coiled-coil region" evidence="1">
    <location>
        <begin position="129"/>
        <end position="184"/>
    </location>
</feature>
<proteinExistence type="predicted"/>
<dbReference type="AlphaFoldDB" id="A0A6C0E4A8"/>
<accession>A0A6C0E4A8</accession>
<keyword evidence="1" id="KW-0175">Coiled coil</keyword>
<sequence>MNNSDKKEFTDALFLFYKLKNQYQVTIDEEKKQISKLKDLSWREKRRIFKRYKPKCINCKRSVGTVFSVGKQLSKLNEDDNNEDDKNIDETSNSDNNNRKLVAYCGDRLNPCPLNIEIITNLFNIKGYLNEEEDNISNDKNDVIKYKNNLLFGYLSENEVVDKFEELKEKIKSETSDYEFLLTRYNEVVNNNEKIKKINKNSKEIYELIGKLRNTIDKYEKTDNIRYIDDAVTLYVNDLTPKIKENNQLKYKVEYVEFNDYDDTYNLVQLPYTVEDMEASVDSKVVNLVTGLAKFRNK</sequence>
<reference evidence="2" key="1">
    <citation type="journal article" date="2020" name="Nature">
        <title>Giant virus diversity and host interactions through global metagenomics.</title>
        <authorList>
            <person name="Schulz F."/>
            <person name="Roux S."/>
            <person name="Paez-Espino D."/>
            <person name="Jungbluth S."/>
            <person name="Walsh D.A."/>
            <person name="Denef V.J."/>
            <person name="McMahon K.D."/>
            <person name="Konstantinidis K.T."/>
            <person name="Eloe-Fadrosh E.A."/>
            <person name="Kyrpides N.C."/>
            <person name="Woyke T."/>
        </authorList>
    </citation>
    <scope>NUCLEOTIDE SEQUENCE</scope>
    <source>
        <strain evidence="2">GVMAG-M-3300023179-116</strain>
    </source>
</reference>
<organism evidence="2">
    <name type="scientific">viral metagenome</name>
    <dbReference type="NCBI Taxonomy" id="1070528"/>
    <lineage>
        <taxon>unclassified sequences</taxon>
        <taxon>metagenomes</taxon>
        <taxon>organismal metagenomes</taxon>
    </lineage>
</organism>
<evidence type="ECO:0000256" key="1">
    <source>
        <dbReference type="SAM" id="Coils"/>
    </source>
</evidence>
<dbReference type="EMBL" id="MN739731">
    <property type="protein sequence ID" value="QHT23410.1"/>
    <property type="molecule type" value="Genomic_DNA"/>
</dbReference>
<evidence type="ECO:0000313" key="2">
    <source>
        <dbReference type="EMBL" id="QHT23410.1"/>
    </source>
</evidence>